<feature type="region of interest" description="Disordered" evidence="1">
    <location>
        <begin position="1"/>
        <end position="50"/>
    </location>
</feature>
<organism evidence="2 3">
    <name type="scientific">Croceicoccus ponticola</name>
    <dbReference type="NCBI Taxonomy" id="2217664"/>
    <lineage>
        <taxon>Bacteria</taxon>
        <taxon>Pseudomonadati</taxon>
        <taxon>Pseudomonadota</taxon>
        <taxon>Alphaproteobacteria</taxon>
        <taxon>Sphingomonadales</taxon>
        <taxon>Erythrobacteraceae</taxon>
        <taxon>Croceicoccus</taxon>
    </lineage>
</organism>
<dbReference type="RefSeq" id="WP_127613083.1">
    <property type="nucleotide sequence ID" value="NZ_RXOL01000005.1"/>
</dbReference>
<feature type="compositionally biased region" description="Acidic residues" evidence="1">
    <location>
        <begin position="94"/>
        <end position="109"/>
    </location>
</feature>
<sequence>MTGSTLGPSAGGGLLAKKGAARPAMRRQAQIQQTGFGNSGGGGLSGWLTGAEDDCGWNDMGEGPAPVVGGARSAIGLTAMTNSPESLYVNANPDDSDWDEADSYDDESSDWNASAPAWEPTVPANPVGAMQERLQAAATAQPMPAYADPYADDTLELALADEVPIGLFGSIRAGWARFVAAIFGRGPITVLHLDHATRERLIDAAYREGLDETSIATRAIEDYLGALASRNDNTSVNSTTWN</sequence>
<gene>
    <name evidence="2" type="ORF">EKN06_11540</name>
</gene>
<dbReference type="OrthoDB" id="7432436at2"/>
<dbReference type="EMBL" id="RXOL01000005">
    <property type="protein sequence ID" value="RVQ65981.1"/>
    <property type="molecule type" value="Genomic_DNA"/>
</dbReference>
<evidence type="ECO:0000256" key="1">
    <source>
        <dbReference type="SAM" id="MobiDB-lite"/>
    </source>
</evidence>
<comment type="caution">
    <text evidence="2">The sequence shown here is derived from an EMBL/GenBank/DDBJ whole genome shotgun (WGS) entry which is preliminary data.</text>
</comment>
<proteinExistence type="predicted"/>
<dbReference type="AlphaFoldDB" id="A0A437GW58"/>
<keyword evidence="3" id="KW-1185">Reference proteome</keyword>
<evidence type="ECO:0000313" key="2">
    <source>
        <dbReference type="EMBL" id="RVQ65981.1"/>
    </source>
</evidence>
<feature type="region of interest" description="Disordered" evidence="1">
    <location>
        <begin position="86"/>
        <end position="113"/>
    </location>
</feature>
<protein>
    <submittedName>
        <fullName evidence="2">Uncharacterized protein</fullName>
    </submittedName>
</protein>
<accession>A0A437GW58</accession>
<reference evidence="2 3" key="1">
    <citation type="submission" date="2018-12" db="EMBL/GenBank/DDBJ databases">
        <title>Croceicoccus ponticola sp. nov., a lipolytic bacterium isolated from seawater.</title>
        <authorList>
            <person name="Yoon J.-H."/>
        </authorList>
    </citation>
    <scope>NUCLEOTIDE SEQUENCE [LARGE SCALE GENOMIC DNA]</scope>
    <source>
        <strain evidence="2 3">GM-16</strain>
    </source>
</reference>
<dbReference type="Proteomes" id="UP000283003">
    <property type="component" value="Unassembled WGS sequence"/>
</dbReference>
<name>A0A437GW58_9SPHN</name>
<evidence type="ECO:0000313" key="3">
    <source>
        <dbReference type="Proteomes" id="UP000283003"/>
    </source>
</evidence>